<evidence type="ECO:0008006" key="4">
    <source>
        <dbReference type="Google" id="ProtNLM"/>
    </source>
</evidence>
<sequence length="640" mass="72334">MNTLSYELVAQIASYLSAGDALSLGATCRRVREASLARLDPERYFQTTFKHARYLLAAMTDYGCILSGSRALEYFVPGSIDDPDPATAGRGPDATTPSDWDFLVSCVPTSVYGMMDALNRCGVEWQHPLAELFGLVNKPRGSSVAVRAESLYFCSQTDIAFDSLTPPSAEALDLFRRLKSYTNVYTELSEKAWVVVTKVGPDDKSYHFEKIRGWNMLEHGLSPHTGRPINLDAVDEGHMGQYGDGIYQAYGYADKDQPICIINGYITPAGGLRQKVQLFQCHSANRRGCTPLEYVLNTYYATHVQCFISGWAAGHFYYDLARQKLVLTWPTASQKQKKAVKLCVQKYRRRGFRFFEAKLEDMFYNFRKCYEYDDNLYIHRHDESNKRFAEAVYTPEHLIYDTPARDSQDSQVAQMSREFMNAHTKPSLDGQDARPPQPPQPTPPRPVLEQKPLRCTPRPLSTLRTGRLSKEGYDTLQRHDQHLSSNRLGGKGTLVVRFTRFQNDLREAARSTVESRHVVPDLQMHFKKLDRLLSEFRFMAVTRPLALEAISPDLPRINSVYSLGEPSDTLPSLCAALSLATIHGEEDLGNGSAPRNSLTKRLDASSKEWRYYQLINMLTASSCFEGGCYRNIAHMLPPQI</sequence>
<name>A0ABP0C588_9PEZI</name>
<dbReference type="Proteomes" id="UP001642405">
    <property type="component" value="Unassembled WGS sequence"/>
</dbReference>
<evidence type="ECO:0000313" key="3">
    <source>
        <dbReference type="Proteomes" id="UP001642405"/>
    </source>
</evidence>
<feature type="compositionally biased region" description="Pro residues" evidence="1">
    <location>
        <begin position="435"/>
        <end position="446"/>
    </location>
</feature>
<evidence type="ECO:0000313" key="2">
    <source>
        <dbReference type="EMBL" id="CAK7226401.1"/>
    </source>
</evidence>
<protein>
    <recommendedName>
        <fullName evidence="4">F-box domain-containing protein</fullName>
    </recommendedName>
</protein>
<dbReference type="EMBL" id="CAWUHB010000036">
    <property type="protein sequence ID" value="CAK7226401.1"/>
    <property type="molecule type" value="Genomic_DNA"/>
</dbReference>
<feature type="region of interest" description="Disordered" evidence="1">
    <location>
        <begin position="424"/>
        <end position="461"/>
    </location>
</feature>
<comment type="caution">
    <text evidence="2">The sequence shown here is derived from an EMBL/GenBank/DDBJ whole genome shotgun (WGS) entry which is preliminary data.</text>
</comment>
<reference evidence="2 3" key="1">
    <citation type="submission" date="2024-01" db="EMBL/GenBank/DDBJ databases">
        <authorList>
            <person name="Allen C."/>
            <person name="Tagirdzhanova G."/>
        </authorList>
    </citation>
    <scope>NUCLEOTIDE SEQUENCE [LARGE SCALE GENOMIC DNA]</scope>
</reference>
<dbReference type="CDD" id="cd09917">
    <property type="entry name" value="F-box_SF"/>
    <property type="match status" value="1"/>
</dbReference>
<proteinExistence type="predicted"/>
<dbReference type="InterPro" id="IPR036047">
    <property type="entry name" value="F-box-like_dom_sf"/>
</dbReference>
<dbReference type="SUPFAM" id="SSF81383">
    <property type="entry name" value="F-box domain"/>
    <property type="match status" value="1"/>
</dbReference>
<organism evidence="2 3">
    <name type="scientific">Sporothrix curviconia</name>
    <dbReference type="NCBI Taxonomy" id="1260050"/>
    <lineage>
        <taxon>Eukaryota</taxon>
        <taxon>Fungi</taxon>
        <taxon>Dikarya</taxon>
        <taxon>Ascomycota</taxon>
        <taxon>Pezizomycotina</taxon>
        <taxon>Sordariomycetes</taxon>
        <taxon>Sordariomycetidae</taxon>
        <taxon>Ophiostomatales</taxon>
        <taxon>Ophiostomataceae</taxon>
        <taxon>Sporothrix</taxon>
    </lineage>
</organism>
<accession>A0ABP0C588</accession>
<evidence type="ECO:0000256" key="1">
    <source>
        <dbReference type="SAM" id="MobiDB-lite"/>
    </source>
</evidence>
<keyword evidence="3" id="KW-1185">Reference proteome</keyword>
<gene>
    <name evidence="2" type="ORF">SCUCBS95973_006187</name>
</gene>